<proteinExistence type="predicted"/>
<keyword evidence="2" id="KW-1185">Reference proteome</keyword>
<evidence type="ECO:0000313" key="2">
    <source>
        <dbReference type="Proteomes" id="UP000482155"/>
    </source>
</evidence>
<name>A0A6B3STV4_9BURK</name>
<protein>
    <submittedName>
        <fullName evidence="1">Uncharacterized protein</fullName>
    </submittedName>
</protein>
<evidence type="ECO:0000313" key="1">
    <source>
        <dbReference type="EMBL" id="NEX64167.1"/>
    </source>
</evidence>
<dbReference type="AlphaFoldDB" id="A0A6B3STV4"/>
<sequence length="68" mass="7675">MEMSTQDVLKAFDALGGTVHDIHEIKQEIEQRHAKEGCDPHDITHAIGRAINEGKLAWTPMRALRRLS</sequence>
<dbReference type="RefSeq" id="WP_163968077.1">
    <property type="nucleotide sequence ID" value="NZ_JAAIVB010000078.1"/>
</dbReference>
<dbReference type="Proteomes" id="UP000482155">
    <property type="component" value="Unassembled WGS sequence"/>
</dbReference>
<gene>
    <name evidence="1" type="ORF">G3574_24055</name>
</gene>
<dbReference type="EMBL" id="JAAIVB010000078">
    <property type="protein sequence ID" value="NEX64167.1"/>
    <property type="molecule type" value="Genomic_DNA"/>
</dbReference>
<organism evidence="1 2">
    <name type="scientific">Noviherbaspirillum galbum</name>
    <dbReference type="NCBI Taxonomy" id="2709383"/>
    <lineage>
        <taxon>Bacteria</taxon>
        <taxon>Pseudomonadati</taxon>
        <taxon>Pseudomonadota</taxon>
        <taxon>Betaproteobacteria</taxon>
        <taxon>Burkholderiales</taxon>
        <taxon>Oxalobacteraceae</taxon>
        <taxon>Noviherbaspirillum</taxon>
    </lineage>
</organism>
<reference evidence="1 2" key="1">
    <citation type="submission" date="2020-02" db="EMBL/GenBank/DDBJ databases">
        <authorList>
            <person name="Kim M.K."/>
        </authorList>
    </citation>
    <scope>NUCLEOTIDE SEQUENCE [LARGE SCALE GENOMIC DNA]</scope>
    <source>
        <strain evidence="1 2">17J57-3</strain>
    </source>
</reference>
<accession>A0A6B3STV4</accession>
<comment type="caution">
    <text evidence="1">The sequence shown here is derived from an EMBL/GenBank/DDBJ whole genome shotgun (WGS) entry which is preliminary data.</text>
</comment>